<accession>K9P2N9</accession>
<keyword evidence="3" id="KW-0012">Acyltransferase</keyword>
<dbReference type="EMBL" id="CP003495">
    <property type="protein sequence ID" value="AFY27325.1"/>
    <property type="molecule type" value="Genomic_DNA"/>
</dbReference>
<dbReference type="HOGENOM" id="CLU_101288_3_1_3"/>
<evidence type="ECO:0000313" key="4">
    <source>
        <dbReference type="EMBL" id="AFY27325.1"/>
    </source>
</evidence>
<evidence type="ECO:0000256" key="2">
    <source>
        <dbReference type="ARBA" id="ARBA00022679"/>
    </source>
</evidence>
<dbReference type="Gene3D" id="3.40.630.30">
    <property type="match status" value="1"/>
</dbReference>
<dbReference type="PANTHER" id="PTHR36449">
    <property type="entry name" value="ACETYLTRANSFERASE-RELATED"/>
    <property type="match status" value="1"/>
</dbReference>
<name>K9P2N9_CYAGP</name>
<dbReference type="eggNOG" id="COG0456">
    <property type="taxonomic scope" value="Bacteria"/>
</dbReference>
<organism evidence="4 5">
    <name type="scientific">Cyanobium gracile (strain ATCC 27147 / PCC 6307)</name>
    <dbReference type="NCBI Taxonomy" id="292564"/>
    <lineage>
        <taxon>Bacteria</taxon>
        <taxon>Bacillati</taxon>
        <taxon>Cyanobacteriota</taxon>
        <taxon>Cyanophyceae</taxon>
        <taxon>Synechococcales</taxon>
        <taxon>Prochlorococcaceae</taxon>
        <taxon>Cyanobium</taxon>
    </lineage>
</organism>
<dbReference type="GO" id="GO:0016746">
    <property type="term" value="F:acyltransferase activity"/>
    <property type="evidence" value="ECO:0007669"/>
    <property type="project" value="UniProtKB-KW"/>
</dbReference>
<dbReference type="STRING" id="292564.Cyagr_0106"/>
<evidence type="ECO:0000256" key="1">
    <source>
        <dbReference type="ARBA" id="ARBA00022649"/>
    </source>
</evidence>
<gene>
    <name evidence="4" type="ordered locus">Cyagr_0106</name>
</gene>
<reference evidence="5" key="1">
    <citation type="journal article" date="2013" name="Proc. Natl. Acad. Sci. U.S.A.">
        <title>Improving the coverage of the cyanobacterial phylum using diversity-driven genome sequencing.</title>
        <authorList>
            <person name="Shih P.M."/>
            <person name="Wu D."/>
            <person name="Latifi A."/>
            <person name="Axen S.D."/>
            <person name="Fewer D.P."/>
            <person name="Talla E."/>
            <person name="Calteau A."/>
            <person name="Cai F."/>
            <person name="Tandeau de Marsac N."/>
            <person name="Rippka R."/>
            <person name="Herdman M."/>
            <person name="Sivonen K."/>
            <person name="Coursin T."/>
            <person name="Laurent T."/>
            <person name="Goodwin L."/>
            <person name="Nolan M."/>
            <person name="Davenport K.W."/>
            <person name="Han C.S."/>
            <person name="Rubin E.M."/>
            <person name="Eisen J.A."/>
            <person name="Woyke T."/>
            <person name="Gugger M."/>
            <person name="Kerfeld C.A."/>
        </authorList>
    </citation>
    <scope>NUCLEOTIDE SEQUENCE [LARGE SCALE GENOMIC DNA]</scope>
    <source>
        <strain evidence="5">ATCC 27147 / PCC 6307</strain>
    </source>
</reference>
<evidence type="ECO:0000256" key="3">
    <source>
        <dbReference type="ARBA" id="ARBA00023315"/>
    </source>
</evidence>
<dbReference type="OrthoDB" id="9799147at2"/>
<evidence type="ECO:0008006" key="6">
    <source>
        <dbReference type="Google" id="ProtNLM"/>
    </source>
</evidence>
<keyword evidence="1" id="KW-1277">Toxin-antitoxin system</keyword>
<protein>
    <recommendedName>
        <fullName evidence="6">Acetyltransferase</fullName>
    </recommendedName>
</protein>
<dbReference type="InterPro" id="IPR016181">
    <property type="entry name" value="Acyl_CoA_acyltransferase"/>
</dbReference>
<dbReference type="SUPFAM" id="SSF55729">
    <property type="entry name" value="Acyl-CoA N-acyltransferases (Nat)"/>
    <property type="match status" value="1"/>
</dbReference>
<dbReference type="AlphaFoldDB" id="K9P2N9"/>
<dbReference type="RefSeq" id="WP_015107784.1">
    <property type="nucleotide sequence ID" value="NC_019675.1"/>
</dbReference>
<dbReference type="PANTHER" id="PTHR36449:SF1">
    <property type="entry name" value="ACETYLTRANSFERASE"/>
    <property type="match status" value="1"/>
</dbReference>
<dbReference type="KEGG" id="cgc:Cyagr_0106"/>
<sequence>MFDEQLLDPKRHNRSAFACGEPMLDTFLQRNAHQNMRRGISQTWVLVPAAQPSTIAGYYSLAPAQVGLSNLQPADARPLPPYPIPCFRMGRLARDLRWHGEGIGALLVGLAVERCLQARRSVGGYALIVDALGDNARSFYLRYGFRPYVDTPNSLYLPLGA</sequence>
<keyword evidence="2" id="KW-0808">Transferase</keyword>
<dbReference type="Proteomes" id="UP000010388">
    <property type="component" value="Chromosome"/>
</dbReference>
<proteinExistence type="predicted"/>
<evidence type="ECO:0000313" key="5">
    <source>
        <dbReference type="Proteomes" id="UP000010388"/>
    </source>
</evidence>